<evidence type="ECO:0000256" key="1">
    <source>
        <dbReference type="SAM" id="MobiDB-lite"/>
    </source>
</evidence>
<dbReference type="GO" id="GO:0000045">
    <property type="term" value="P:autophagosome assembly"/>
    <property type="evidence" value="ECO:0007669"/>
    <property type="project" value="InterPro"/>
</dbReference>
<dbReference type="PANTHER" id="PTHR13222">
    <property type="entry name" value="RB1-INDUCIBLE COILED-COIL"/>
    <property type="match status" value="1"/>
</dbReference>
<dbReference type="GO" id="GO:0061709">
    <property type="term" value="P:reticulophagy"/>
    <property type="evidence" value="ECO:0007669"/>
    <property type="project" value="TreeGrafter"/>
</dbReference>
<dbReference type="WBParaSite" id="SSLN_0000630001-mRNA-1">
    <property type="protein sequence ID" value="SSLN_0000630001-mRNA-1"/>
    <property type="gene ID" value="SSLN_0000630001"/>
</dbReference>
<dbReference type="EMBL" id="UYSU01033541">
    <property type="protein sequence ID" value="VDL92490.1"/>
    <property type="molecule type" value="Genomic_DNA"/>
</dbReference>
<organism evidence="4">
    <name type="scientific">Schistocephalus solidus</name>
    <name type="common">Tapeworm</name>
    <dbReference type="NCBI Taxonomy" id="70667"/>
    <lineage>
        <taxon>Eukaryota</taxon>
        <taxon>Metazoa</taxon>
        <taxon>Spiralia</taxon>
        <taxon>Lophotrochozoa</taxon>
        <taxon>Platyhelminthes</taxon>
        <taxon>Cestoda</taxon>
        <taxon>Eucestoda</taxon>
        <taxon>Diphyllobothriidea</taxon>
        <taxon>Diphyllobothriidae</taxon>
        <taxon>Schistocephalus</taxon>
    </lineage>
</organism>
<proteinExistence type="predicted"/>
<feature type="region of interest" description="Disordered" evidence="1">
    <location>
        <begin position="1040"/>
        <end position="1072"/>
    </location>
</feature>
<name>A0A183SPF7_SCHSO</name>
<reference evidence="4" key="1">
    <citation type="submission" date="2016-06" db="UniProtKB">
        <authorList>
            <consortium name="WormBaseParasite"/>
        </authorList>
    </citation>
    <scope>IDENTIFICATION</scope>
</reference>
<dbReference type="GO" id="GO:1990316">
    <property type="term" value="C:Atg1/ULK1 kinase complex"/>
    <property type="evidence" value="ECO:0007669"/>
    <property type="project" value="TreeGrafter"/>
</dbReference>
<dbReference type="InterPro" id="IPR040040">
    <property type="entry name" value="ATG11"/>
</dbReference>
<dbReference type="STRING" id="70667.A0A183SPF7"/>
<feature type="region of interest" description="Disordered" evidence="1">
    <location>
        <begin position="1267"/>
        <end position="1289"/>
    </location>
</feature>
<feature type="region of interest" description="Disordered" evidence="1">
    <location>
        <begin position="457"/>
        <end position="487"/>
    </location>
</feature>
<dbReference type="GO" id="GO:0000422">
    <property type="term" value="P:autophagy of mitochondrion"/>
    <property type="evidence" value="ECO:0007669"/>
    <property type="project" value="TreeGrafter"/>
</dbReference>
<feature type="compositionally biased region" description="Basic and acidic residues" evidence="1">
    <location>
        <begin position="461"/>
        <end position="479"/>
    </location>
</feature>
<feature type="compositionally biased region" description="Pro residues" evidence="1">
    <location>
        <begin position="1055"/>
        <end position="1064"/>
    </location>
</feature>
<dbReference type="GO" id="GO:0060090">
    <property type="term" value="F:molecular adaptor activity"/>
    <property type="evidence" value="ECO:0007669"/>
    <property type="project" value="TreeGrafter"/>
</dbReference>
<evidence type="ECO:0000313" key="2">
    <source>
        <dbReference type="EMBL" id="VDL92490.1"/>
    </source>
</evidence>
<evidence type="ECO:0000313" key="4">
    <source>
        <dbReference type="WBParaSite" id="SSLN_0000630001-mRNA-1"/>
    </source>
</evidence>
<dbReference type="Proteomes" id="UP000275846">
    <property type="component" value="Unassembled WGS sequence"/>
</dbReference>
<dbReference type="PANTHER" id="PTHR13222:SF1">
    <property type="entry name" value="RB1-INDUCIBLE COILED-COIL PROTEIN 1"/>
    <property type="match status" value="1"/>
</dbReference>
<sequence length="1549" mass="167678">MGHGFVLVEERLELAWAAYGVVVAPTTPNRCHFFYSYRSVIALCDELYQRFDIPPDRQILLTSGGTELITSDMPSVYGAGEDRTNPIYVFLRNDAEGPLHLQPDRKQFEGVDLLSSIKSLLSSPGAANLRKVSEKMLQLSQRAVDACDTIEKMIFEQRHMCEETLTANIPSGQSSHRPAYDLPSRLPLPARKRVMGQMQICIAAYQVVIKHLDPNPPMTSHWRPAQSSLCPRDRTRCKHVSSELGQRISSLQRCLCFSKIKQELSAIPLLPQLSDATSDAIGNPPMVGSVPVLVAPRNLYDWICLHCLHTPFNLVNIRSSAGGALFREGSDLCLNSLRPCTPMGSQSSLSHLPPPPPAAAVHFSTSPLDSTATASNVLESGLVDIVQRALSNLDYLQAGMISKRLLQLSSSSEEGAAAANDMSISAGSNSDTSPEKSMQLNYVSSQLEALRELLAAAPKDQSQHHDEGEEERDRGEEPSVQRGPIGAFTGASSIELHASPAWPIPEFEGRASSCVPSAAIPITASGILESGFSRYDFSKSLALLDPMLEKACLLRDDIKEITGRLVDDWKQRSASSSRGSRDRNPRSLLRDQNYLIKNVLDRFENLREIFHDTMERKLELAASLAAQQGNLQKFHSEINLKDSNIQRCRRLMERVTIVGVLLEQMKEAPRLYIKCLLEVVRRRTVDEACAKRYEAFIERSNEFRREEVRRRRLFAKELQYKLLGEMFGPLKETKFMARAVDSFFRKSRIPRPGSRPGRVSLASAPAVSIHQGEVISHAGDMGRLAAATAAPVVGTPMTLPAAGDVEMAPRFACGRSHSTSHLESQAFLPSGHTIDAIGGGIKPDPPTFTSLTAPGVETSPRSGFRLQQMIAAAAATSGGGASGLYRCCGIGRVSSRGTILSVDEEDFQPNTQLTRSCDLPSISADDLASLAEILSPELADLIAEAGSTGARSKKQYLVDHPHQQSRRKYSALYSSLEFPFDKDEEEDLMEFPETTGTVGFPHSSAGPTVLRQVSVATTTEDIFPCLTDFRDRFSSAVERSPSPVAQDVESVIFSPAPPSEPLTPPEEVDRPESRTGDVLMHNATSNEIFLSMDGSTLQSCLGHYEEGGADGQTVPCTSADDQVCSFHSANSPTPSEASLVAQGAAAPSLCESLASHSECIQRLCDQLRRLLPDVNLSSPPPFTDSEDPGAYLALSVQSLQSILGRLSPLSPLKPLQTSTADVILSISGLRATFADAVVQAAPAKSHAASECTSSDFVETGAEVSEMTTAETRMVPPASSSTPSERHPLPICTSTPTAAISGVTLPPRLEFTFSCFHANDVVIFVPVPSPPVKAVLPLEATSSKAAGAHPETAAGVAVEEPPSVDSSSLFFRSCLEPSSSALLSSAILSSAFATDSSSTTATSAASKQPPEQWRMLSTDGHVYFLHDADFDAFGLGQFPHIPALQGSRDSATIASAVARGGQRPLSLIDSVVVGSGGGVPSEARLPFSQRAFSHVAGVFLRKERCISKKDDNRFQLQKDFVFFRVRARPLTAAENEQLRPLHTVTQLSRT</sequence>
<keyword evidence="3" id="KW-1185">Reference proteome</keyword>
<protein>
    <submittedName>
        <fullName evidence="4">ATG11 domain-containing protein</fullName>
    </submittedName>
</protein>
<accession>A0A183SPF7</accession>
<dbReference type="GO" id="GO:0034517">
    <property type="term" value="P:ribophagy"/>
    <property type="evidence" value="ECO:0007669"/>
    <property type="project" value="TreeGrafter"/>
</dbReference>
<evidence type="ECO:0000313" key="3">
    <source>
        <dbReference type="Proteomes" id="UP000275846"/>
    </source>
</evidence>
<dbReference type="GO" id="GO:0019901">
    <property type="term" value="F:protein kinase binding"/>
    <property type="evidence" value="ECO:0007669"/>
    <property type="project" value="TreeGrafter"/>
</dbReference>
<dbReference type="OrthoDB" id="447953at2759"/>
<reference evidence="2 3" key="2">
    <citation type="submission" date="2018-11" db="EMBL/GenBank/DDBJ databases">
        <authorList>
            <consortium name="Pathogen Informatics"/>
        </authorList>
    </citation>
    <scope>NUCLEOTIDE SEQUENCE [LARGE SCALE GENOMIC DNA]</scope>
    <source>
        <strain evidence="2 3">NST_G2</strain>
    </source>
</reference>
<dbReference type="GO" id="GO:0034045">
    <property type="term" value="C:phagophore assembly site membrane"/>
    <property type="evidence" value="ECO:0007669"/>
    <property type="project" value="TreeGrafter"/>
</dbReference>
<dbReference type="GO" id="GO:0034727">
    <property type="term" value="P:piecemeal microautophagy of the nucleus"/>
    <property type="evidence" value="ECO:0007669"/>
    <property type="project" value="TreeGrafter"/>
</dbReference>
<gene>
    <name evidence="2" type="ORF">SSLN_LOCUS6105</name>
</gene>